<dbReference type="GO" id="GO:0003729">
    <property type="term" value="F:mRNA binding"/>
    <property type="evidence" value="ECO:0007669"/>
    <property type="project" value="InterPro"/>
</dbReference>
<dbReference type="Pfam" id="PF03171">
    <property type="entry name" value="2OG-FeII_Oxy"/>
    <property type="match status" value="1"/>
</dbReference>
<name>A0A2P5BVS0_TREOI</name>
<dbReference type="InterPro" id="IPR005123">
    <property type="entry name" value="Oxoglu/Fe-dep_dioxygenase_dom"/>
</dbReference>
<dbReference type="STRING" id="63057.A0A2P5BVS0"/>
<dbReference type="Proteomes" id="UP000237000">
    <property type="component" value="Unassembled WGS sequence"/>
</dbReference>
<dbReference type="InterPro" id="IPR037151">
    <property type="entry name" value="AlkB-like_sf"/>
</dbReference>
<organism evidence="5 6">
    <name type="scientific">Trema orientale</name>
    <name type="common">Charcoal tree</name>
    <name type="synonym">Celtis orientalis</name>
    <dbReference type="NCBI Taxonomy" id="63057"/>
    <lineage>
        <taxon>Eukaryota</taxon>
        <taxon>Viridiplantae</taxon>
        <taxon>Streptophyta</taxon>
        <taxon>Embryophyta</taxon>
        <taxon>Tracheophyta</taxon>
        <taxon>Spermatophyta</taxon>
        <taxon>Magnoliopsida</taxon>
        <taxon>eudicotyledons</taxon>
        <taxon>Gunneridae</taxon>
        <taxon>Pentapetalae</taxon>
        <taxon>rosids</taxon>
        <taxon>fabids</taxon>
        <taxon>Rosales</taxon>
        <taxon>Cannabaceae</taxon>
        <taxon>Trema</taxon>
    </lineage>
</organism>
<evidence type="ECO:0000256" key="3">
    <source>
        <dbReference type="SAM" id="MobiDB-lite"/>
    </source>
</evidence>
<keyword evidence="5" id="KW-0223">Dioxygenase</keyword>
<dbReference type="GO" id="GO:0046872">
    <property type="term" value="F:metal ion binding"/>
    <property type="evidence" value="ECO:0007669"/>
    <property type="project" value="UniProtKB-KW"/>
</dbReference>
<dbReference type="InParanoid" id="A0A2P5BVS0"/>
<dbReference type="PANTHER" id="PTHR31447">
    <property type="entry name" value="HYDROXYPROLINE-RICH GLYCOPROTEIN FAMILY PROTEIN-RELATED"/>
    <property type="match status" value="1"/>
</dbReference>
<dbReference type="GO" id="GO:0032451">
    <property type="term" value="F:demethylase activity"/>
    <property type="evidence" value="ECO:0007669"/>
    <property type="project" value="InterPro"/>
</dbReference>
<dbReference type="FunCoup" id="A0A2P5BVS0">
    <property type="interactions" value="153"/>
</dbReference>
<dbReference type="InterPro" id="IPR044842">
    <property type="entry name" value="ALKBH9B/ALKBH10B-like"/>
</dbReference>
<dbReference type="EMBL" id="JXTC01000452">
    <property type="protein sequence ID" value="PON52872.1"/>
    <property type="molecule type" value="Genomic_DNA"/>
</dbReference>
<keyword evidence="2" id="KW-0408">Iron</keyword>
<comment type="caution">
    <text evidence="5">The sequence shown here is derived from an EMBL/GenBank/DDBJ whole genome shotgun (WGS) entry which is preliminary data.</text>
</comment>
<reference evidence="6" key="1">
    <citation type="submission" date="2016-06" db="EMBL/GenBank/DDBJ databases">
        <title>Parallel loss of symbiosis genes in relatives of nitrogen-fixing non-legume Parasponia.</title>
        <authorList>
            <person name="Van Velzen R."/>
            <person name="Holmer R."/>
            <person name="Bu F."/>
            <person name="Rutten L."/>
            <person name="Van Zeijl A."/>
            <person name="Liu W."/>
            <person name="Santuari L."/>
            <person name="Cao Q."/>
            <person name="Sharma T."/>
            <person name="Shen D."/>
            <person name="Roswanjaya Y."/>
            <person name="Wardhani T."/>
            <person name="Kalhor M.S."/>
            <person name="Jansen J."/>
            <person name="Van den Hoogen J."/>
            <person name="Gungor B."/>
            <person name="Hartog M."/>
            <person name="Hontelez J."/>
            <person name="Verver J."/>
            <person name="Yang W.-C."/>
            <person name="Schijlen E."/>
            <person name="Repin R."/>
            <person name="Schilthuizen M."/>
            <person name="Schranz E."/>
            <person name="Heidstra R."/>
            <person name="Miyata K."/>
            <person name="Fedorova E."/>
            <person name="Kohlen W."/>
            <person name="Bisseling T."/>
            <person name="Smit S."/>
            <person name="Geurts R."/>
        </authorList>
    </citation>
    <scope>NUCLEOTIDE SEQUENCE [LARGE SCALE GENOMIC DNA]</scope>
    <source>
        <strain evidence="6">cv. RG33-2</strain>
    </source>
</reference>
<keyword evidence="2" id="KW-0479">Metal-binding</keyword>
<feature type="domain" description="Fe2OG dioxygenase" evidence="4">
    <location>
        <begin position="143"/>
        <end position="240"/>
    </location>
</feature>
<evidence type="ECO:0000313" key="6">
    <source>
        <dbReference type="Proteomes" id="UP000237000"/>
    </source>
</evidence>
<comment type="similarity">
    <text evidence="2">Belongs to the iron/ascorbate-dependent oxidoreductase family.</text>
</comment>
<dbReference type="Gene3D" id="2.60.120.590">
    <property type="entry name" value="Alpha-ketoglutarate-dependent dioxygenase AlkB-like"/>
    <property type="match status" value="1"/>
</dbReference>
<dbReference type="PANTHER" id="PTHR31447:SF2">
    <property type="entry name" value="RNA DEMETHYLASE ALKBH10B"/>
    <property type="match status" value="1"/>
</dbReference>
<dbReference type="PROSITE" id="PS51471">
    <property type="entry name" value="FE2OG_OXY"/>
    <property type="match status" value="1"/>
</dbReference>
<evidence type="ECO:0000256" key="2">
    <source>
        <dbReference type="RuleBase" id="RU003682"/>
    </source>
</evidence>
<dbReference type="AlphaFoldDB" id="A0A2P5BVS0"/>
<accession>A0A2P5BVS0</accession>
<dbReference type="SUPFAM" id="SSF51197">
    <property type="entry name" value="Clavaminate synthase-like"/>
    <property type="match status" value="1"/>
</dbReference>
<comment type="similarity">
    <text evidence="1">Belongs to the alkB family.</text>
</comment>
<gene>
    <name evidence="5" type="ORF">TorRG33x02_307170</name>
</gene>
<keyword evidence="6" id="KW-1185">Reference proteome</keyword>
<evidence type="ECO:0000313" key="5">
    <source>
        <dbReference type="EMBL" id="PON52872.1"/>
    </source>
</evidence>
<dbReference type="OrthoDB" id="1916097at2759"/>
<dbReference type="GO" id="GO:0051213">
    <property type="term" value="F:dioxygenase activity"/>
    <property type="evidence" value="ECO:0007669"/>
    <property type="project" value="UniProtKB-KW"/>
</dbReference>
<sequence>MYESVNEFAGQLCNRLGGGSNEGGIGNKNKPSTGVWKSVNVVKGLKLYEDVFTDSELSKLIDFVNEYRAAGQNGELSGETYILFNQQMKGNKRELIQFGVPIFGQIKEEAATDNQTSNEPIPTLLQNVIDHLIQWKLIPEYKRPNGCIISFFEEGEYSQPFLKPPHLDQPISTLLLNESTMAFGRILVSDNDGNYKGPLMLSLKEGSLLVMRGNSSDMARHVMCPSPNTRVSVTFFRVRPESNHCQSPTSPTSAGAMTLWQPAAVPSPYTIPNGGTGYESMDLMPKWGVLRGPVVMLAPVRPMVLSPRRAPRGGNGTGVFLPWAVNSRKPAKHLPPRAQRGRFLSLPPHTTVEARVEESTSEAGNNIDAK</sequence>
<feature type="region of interest" description="Disordered" evidence="3">
    <location>
        <begin position="330"/>
        <end position="370"/>
    </location>
</feature>
<keyword evidence="2" id="KW-0560">Oxidoreductase</keyword>
<dbReference type="GO" id="GO:0006402">
    <property type="term" value="P:mRNA catabolic process"/>
    <property type="evidence" value="ECO:0007669"/>
    <property type="project" value="InterPro"/>
</dbReference>
<protein>
    <submittedName>
        <fullName evidence="5">Oxoglutarate/iron-dependent dioxygenase</fullName>
    </submittedName>
</protein>
<dbReference type="InterPro" id="IPR044861">
    <property type="entry name" value="IPNS-like_FE2OG_OXY"/>
</dbReference>
<evidence type="ECO:0000256" key="1">
    <source>
        <dbReference type="ARBA" id="ARBA00007879"/>
    </source>
</evidence>
<evidence type="ECO:0000259" key="4">
    <source>
        <dbReference type="PROSITE" id="PS51471"/>
    </source>
</evidence>
<proteinExistence type="inferred from homology"/>